<proteinExistence type="predicted"/>
<dbReference type="RefSeq" id="XP_018855761.1">
    <property type="nucleotide sequence ID" value="XM_019000216.1"/>
</dbReference>
<dbReference type="OrthoDB" id="1749390at2759"/>
<reference evidence="3" key="1">
    <citation type="submission" date="2025-08" db="UniProtKB">
        <authorList>
            <consortium name="RefSeq"/>
        </authorList>
    </citation>
    <scope>IDENTIFICATION</scope>
    <source>
        <tissue evidence="3">Leaves</tissue>
    </source>
</reference>
<dbReference type="Pfam" id="PF00078">
    <property type="entry name" value="RVT_1"/>
    <property type="match status" value="1"/>
</dbReference>
<name>A0A2I4HHW3_JUGRE</name>
<dbReference type="SUPFAM" id="SSF56672">
    <property type="entry name" value="DNA/RNA polymerases"/>
    <property type="match status" value="1"/>
</dbReference>
<dbReference type="STRING" id="51240.A0A2I4HHW3"/>
<dbReference type="GeneID" id="109018027"/>
<keyword evidence="2" id="KW-1185">Reference proteome</keyword>
<dbReference type="InterPro" id="IPR052343">
    <property type="entry name" value="Retrotransposon-Effector_Assoc"/>
</dbReference>
<protein>
    <submittedName>
        <fullName evidence="3">Uncharacterized protein LOC109018027</fullName>
    </submittedName>
</protein>
<dbReference type="CDD" id="cd01650">
    <property type="entry name" value="RT_nLTR_like"/>
    <property type="match status" value="1"/>
</dbReference>
<dbReference type="InterPro" id="IPR000477">
    <property type="entry name" value="RT_dom"/>
</dbReference>
<sequence>MALEKGNLSDLGWRGNKFTWSNKHEDDTFTKERSDRVANPSWAQLYRDYWVEVLAGRSSDHRPLLLTLCKEGRSNWRGRKVFRYENSWAKEDDCEKVIRRVWVSSVEMGEHTKNFKNLLESCNKALVKWNDQNKVDRVKKIKEKTEFLKKLQDEESRHNSTEIKRVQRDVGLLLEKDDVKWKQRAKRNWHASGDRNTKFFHACANQRRMKNSINQVRDEQGRVFRSHVEVDEAFRSYFERLFSTSNPSTAAMEECLQHVVPRVTSEMNEKLRRTFSRLEIEEAIKSMAPLKSPGSDVFGACFYQNHWATIGDKVCLTVLDLLNGKIPFNSINYTFIALIPKTKDPKLVTEYRSISLCNVIYKMVSKVIANRLKEVLSVTISTNQSVFIPGRIITDNVMVAYEVLHSIKVRKKGKEGSMAIELDMSKAYDKMEWPYVGAVMKRLGFCDEWADLIMKCISLVSFSVLINGKPRAIVNPSRGLRQGDPLSPLIYLSCVQRGLALYSIIQILKGTQKK</sequence>
<dbReference type="Gramene" id="Jr11_11960_p1">
    <property type="protein sequence ID" value="cds.Jr11_11960_p1"/>
    <property type="gene ID" value="Jr11_11960"/>
</dbReference>
<dbReference type="PANTHER" id="PTHR46890">
    <property type="entry name" value="NON-LTR RETROLELEMENT REVERSE TRANSCRIPTASE-LIKE PROTEIN-RELATED"/>
    <property type="match status" value="1"/>
</dbReference>
<evidence type="ECO:0000313" key="3">
    <source>
        <dbReference type="RefSeq" id="XP_018855761.1"/>
    </source>
</evidence>
<dbReference type="InterPro" id="IPR043502">
    <property type="entry name" value="DNA/RNA_pol_sf"/>
</dbReference>
<gene>
    <name evidence="3" type="primary">LOC109018027</name>
</gene>
<dbReference type="PANTHER" id="PTHR46890:SF48">
    <property type="entry name" value="RNA-DIRECTED DNA POLYMERASE"/>
    <property type="match status" value="1"/>
</dbReference>
<feature type="domain" description="Reverse transcriptase" evidence="1">
    <location>
        <begin position="339"/>
        <end position="500"/>
    </location>
</feature>
<evidence type="ECO:0000313" key="2">
    <source>
        <dbReference type="Proteomes" id="UP000235220"/>
    </source>
</evidence>
<organism evidence="2 3">
    <name type="scientific">Juglans regia</name>
    <name type="common">English walnut</name>
    <dbReference type="NCBI Taxonomy" id="51240"/>
    <lineage>
        <taxon>Eukaryota</taxon>
        <taxon>Viridiplantae</taxon>
        <taxon>Streptophyta</taxon>
        <taxon>Embryophyta</taxon>
        <taxon>Tracheophyta</taxon>
        <taxon>Spermatophyta</taxon>
        <taxon>Magnoliopsida</taxon>
        <taxon>eudicotyledons</taxon>
        <taxon>Gunneridae</taxon>
        <taxon>Pentapetalae</taxon>
        <taxon>rosids</taxon>
        <taxon>fabids</taxon>
        <taxon>Fagales</taxon>
        <taxon>Juglandaceae</taxon>
        <taxon>Juglans</taxon>
    </lineage>
</organism>
<dbReference type="Proteomes" id="UP000235220">
    <property type="component" value="Chromosome 11"/>
</dbReference>
<accession>A0A2I4HHW3</accession>
<dbReference type="KEGG" id="jre:109018027"/>
<evidence type="ECO:0000259" key="1">
    <source>
        <dbReference type="Pfam" id="PF00078"/>
    </source>
</evidence>
<dbReference type="AlphaFoldDB" id="A0A2I4HHW3"/>